<feature type="chain" id="PRO_5030914767" description="Surface antigen domain-containing protein" evidence="2">
    <location>
        <begin position="22"/>
        <end position="143"/>
    </location>
</feature>
<sequence length="143" mass="14849">MCRTKSLNGASLRIIAMVALCGSLGSCTSMDVFGGSDKVDRSISTSSIPSKPKAGDPQSDEATVRNAVTSADLAKVGANPLPWANSATGSAGVVSSIHEDRSAGLLCRAFTTSRHSYEGISLFSGQACRTETGDWSLTAFDRQ</sequence>
<keyword evidence="2" id="KW-0732">Signal</keyword>
<feature type="domain" description="Surface antigen" evidence="3">
    <location>
        <begin position="30"/>
        <end position="142"/>
    </location>
</feature>
<dbReference type="AlphaFoldDB" id="A0A7X0JH98"/>
<evidence type="ECO:0000313" key="4">
    <source>
        <dbReference type="EMBL" id="MBB6507524.1"/>
    </source>
</evidence>
<evidence type="ECO:0000313" key="5">
    <source>
        <dbReference type="Proteomes" id="UP000585437"/>
    </source>
</evidence>
<dbReference type="Proteomes" id="UP000585437">
    <property type="component" value="Unassembled WGS sequence"/>
</dbReference>
<feature type="signal peptide" evidence="2">
    <location>
        <begin position="1"/>
        <end position="21"/>
    </location>
</feature>
<dbReference type="RefSeq" id="WP_113166724.1">
    <property type="nucleotide sequence ID" value="NZ_JACHBU010000002.1"/>
</dbReference>
<evidence type="ECO:0000259" key="3">
    <source>
        <dbReference type="Pfam" id="PF16998"/>
    </source>
</evidence>
<dbReference type="Pfam" id="PF16998">
    <property type="entry name" value="17kDa_Anti_2"/>
    <property type="match status" value="1"/>
</dbReference>
<accession>A0A7X0JH98</accession>
<gene>
    <name evidence="4" type="ORF">F4695_000856</name>
</gene>
<proteinExistence type="predicted"/>
<comment type="caution">
    <text evidence="4">The sequence shown here is derived from an EMBL/GenBank/DDBJ whole genome shotgun (WGS) entry which is preliminary data.</text>
</comment>
<organism evidence="4 5">
    <name type="scientific">Rhizobium soli</name>
    <dbReference type="NCBI Taxonomy" id="424798"/>
    <lineage>
        <taxon>Bacteria</taxon>
        <taxon>Pseudomonadati</taxon>
        <taxon>Pseudomonadota</taxon>
        <taxon>Alphaproteobacteria</taxon>
        <taxon>Hyphomicrobiales</taxon>
        <taxon>Rhizobiaceae</taxon>
        <taxon>Rhizobium/Agrobacterium group</taxon>
        <taxon>Rhizobium</taxon>
    </lineage>
</organism>
<evidence type="ECO:0000256" key="1">
    <source>
        <dbReference type="SAM" id="MobiDB-lite"/>
    </source>
</evidence>
<protein>
    <recommendedName>
        <fullName evidence="3">Surface antigen domain-containing protein</fullName>
    </recommendedName>
</protein>
<feature type="compositionally biased region" description="Low complexity" evidence="1">
    <location>
        <begin position="42"/>
        <end position="52"/>
    </location>
</feature>
<evidence type="ECO:0000256" key="2">
    <source>
        <dbReference type="SAM" id="SignalP"/>
    </source>
</evidence>
<dbReference type="PROSITE" id="PS51257">
    <property type="entry name" value="PROKAR_LIPOPROTEIN"/>
    <property type="match status" value="1"/>
</dbReference>
<dbReference type="EMBL" id="JACHBU010000002">
    <property type="protein sequence ID" value="MBB6507524.1"/>
    <property type="molecule type" value="Genomic_DNA"/>
</dbReference>
<feature type="region of interest" description="Disordered" evidence="1">
    <location>
        <begin position="40"/>
        <end position="63"/>
    </location>
</feature>
<name>A0A7X0JH98_9HYPH</name>
<dbReference type="InterPro" id="IPR032635">
    <property type="entry name" value="Anti_2"/>
</dbReference>
<reference evidence="4 5" key="1">
    <citation type="submission" date="2020-08" db="EMBL/GenBank/DDBJ databases">
        <title>The Agave Microbiome: Exploring the role of microbial communities in plant adaptations to desert environments.</title>
        <authorList>
            <person name="Partida-Martinez L.P."/>
        </authorList>
    </citation>
    <scope>NUCLEOTIDE SEQUENCE [LARGE SCALE GENOMIC DNA]</scope>
    <source>
        <strain evidence="4 5">AS3.12</strain>
    </source>
</reference>
<keyword evidence="5" id="KW-1185">Reference proteome</keyword>